<dbReference type="Pfam" id="PF02636">
    <property type="entry name" value="Methyltransf_28"/>
    <property type="match status" value="1"/>
</dbReference>
<evidence type="ECO:0000256" key="1">
    <source>
        <dbReference type="ARBA" id="ARBA00022603"/>
    </source>
</evidence>
<dbReference type="InterPro" id="IPR003788">
    <property type="entry name" value="NDUFAF7"/>
</dbReference>
<keyword evidence="4" id="KW-1185">Reference proteome</keyword>
<proteinExistence type="predicted"/>
<organism evidence="3 4">
    <name type="scientific">Paenibacillus chartarius</name>
    <dbReference type="NCBI Taxonomy" id="747481"/>
    <lineage>
        <taxon>Bacteria</taxon>
        <taxon>Bacillati</taxon>
        <taxon>Bacillota</taxon>
        <taxon>Bacilli</taxon>
        <taxon>Bacillales</taxon>
        <taxon>Paenibacillaceae</taxon>
        <taxon>Paenibacillus</taxon>
    </lineage>
</organism>
<dbReference type="PANTHER" id="PTHR12049:SF7">
    <property type="entry name" value="PROTEIN ARGININE METHYLTRANSFERASE NDUFAF7, MITOCHONDRIAL"/>
    <property type="match status" value="1"/>
</dbReference>
<keyword evidence="1 3" id="KW-0489">Methyltransferase</keyword>
<dbReference type="PANTHER" id="PTHR12049">
    <property type="entry name" value="PROTEIN ARGININE METHYLTRANSFERASE NDUFAF7, MITOCHONDRIAL"/>
    <property type="match status" value="1"/>
</dbReference>
<protein>
    <submittedName>
        <fullName evidence="3">Class I SAM-dependent methyltransferase</fullName>
    </submittedName>
</protein>
<dbReference type="InterPro" id="IPR038375">
    <property type="entry name" value="NDUFAF7_sf"/>
</dbReference>
<evidence type="ECO:0000313" key="4">
    <source>
        <dbReference type="Proteomes" id="UP001589776"/>
    </source>
</evidence>
<dbReference type="Gene3D" id="3.40.50.12710">
    <property type="match status" value="1"/>
</dbReference>
<reference evidence="3 4" key="1">
    <citation type="submission" date="2024-09" db="EMBL/GenBank/DDBJ databases">
        <authorList>
            <person name="Sun Q."/>
            <person name="Mori K."/>
        </authorList>
    </citation>
    <scope>NUCLEOTIDE SEQUENCE [LARGE SCALE GENOMIC DNA]</scope>
    <source>
        <strain evidence="3 4">CCM 7759</strain>
    </source>
</reference>
<gene>
    <name evidence="3" type="ORF">ACFFK0_28435</name>
</gene>
<dbReference type="Proteomes" id="UP001589776">
    <property type="component" value="Unassembled WGS sequence"/>
</dbReference>
<evidence type="ECO:0000313" key="3">
    <source>
        <dbReference type="EMBL" id="MFC0216330.1"/>
    </source>
</evidence>
<comment type="caution">
    <text evidence="3">The sequence shown here is derived from an EMBL/GenBank/DDBJ whole genome shotgun (WGS) entry which is preliminary data.</text>
</comment>
<accession>A0ABV6DUJ3</accession>
<evidence type="ECO:0000256" key="2">
    <source>
        <dbReference type="ARBA" id="ARBA00022679"/>
    </source>
</evidence>
<dbReference type="EMBL" id="JBHLWN010000117">
    <property type="protein sequence ID" value="MFC0216330.1"/>
    <property type="molecule type" value="Genomic_DNA"/>
</dbReference>
<dbReference type="SUPFAM" id="SSF53335">
    <property type="entry name" value="S-adenosyl-L-methionine-dependent methyltransferases"/>
    <property type="match status" value="1"/>
</dbReference>
<dbReference type="InterPro" id="IPR029063">
    <property type="entry name" value="SAM-dependent_MTases_sf"/>
</dbReference>
<dbReference type="GO" id="GO:0008168">
    <property type="term" value="F:methyltransferase activity"/>
    <property type="evidence" value="ECO:0007669"/>
    <property type="project" value="UniProtKB-KW"/>
</dbReference>
<dbReference type="RefSeq" id="WP_377474395.1">
    <property type="nucleotide sequence ID" value="NZ_JBHLWN010000117.1"/>
</dbReference>
<keyword evidence="2" id="KW-0808">Transferase</keyword>
<sequence>MSVQGNRELIRSIVERIRNHPLGAISFREFMELCLYDEHHGYYRSDRLKIGKGGDFYTSASVGTVMGGILASYIASQWPRLKAATGGLSLVEFGGGSGRLAAQVMDALQERFDTVYKSASLTMVETSPFHRALQCESLAGHASKVEWMSEEEWLACGKSEGSLVFANELLDAFPVHVLEGGEGGVPLEVYVEWDEEESRFAERLLPLTDTAVAQALAEDGVILERGQRVEISLDAPAWVQRVASRLQLGTMLLIDYGDTASRLYASHRARGTLLAYRRHEATERWYDDIGEQDLTAHVNFTACERAARRGGAGSVELLPQREFLMRCGVLELLQNTYDPNPFSPAAKRNRAVRQLLLDDGFGELFKVMIVCK</sequence>
<name>A0ABV6DUJ3_9BACL</name>
<dbReference type="GO" id="GO:0032259">
    <property type="term" value="P:methylation"/>
    <property type="evidence" value="ECO:0007669"/>
    <property type="project" value="UniProtKB-KW"/>
</dbReference>